<dbReference type="Gene3D" id="3.90.1200.10">
    <property type="match status" value="1"/>
</dbReference>
<dbReference type="InterPro" id="IPR016259">
    <property type="entry name" value="Hygromycin-B_Kinase"/>
</dbReference>
<reference evidence="2 3" key="1">
    <citation type="journal article" date="2015" name="Stand. Genomic Sci.">
        <title>Genomic Encyclopedia of Bacterial and Archaeal Type Strains, Phase III: the genomes of soil and plant-associated and newly described type strains.</title>
        <authorList>
            <person name="Whitman W.B."/>
            <person name="Woyke T."/>
            <person name="Klenk H.P."/>
            <person name="Zhou Y."/>
            <person name="Lilburn T.G."/>
            <person name="Beck B.J."/>
            <person name="De Vos P."/>
            <person name="Vandamme P."/>
            <person name="Eisen J.A."/>
            <person name="Garrity G."/>
            <person name="Hugenholtz P."/>
            <person name="Kyrpides N.C."/>
        </authorList>
    </citation>
    <scope>NUCLEOTIDE SEQUENCE [LARGE SCALE GENOMIC DNA]</scope>
    <source>
        <strain evidence="2 3">CV53</strain>
    </source>
</reference>
<feature type="domain" description="Aminoglycoside phosphotransferase" evidence="1">
    <location>
        <begin position="54"/>
        <end position="261"/>
    </location>
</feature>
<dbReference type="EMBL" id="SLVV01000019">
    <property type="protein sequence ID" value="TCN18854.1"/>
    <property type="molecule type" value="Genomic_DNA"/>
</dbReference>
<dbReference type="GO" id="GO:0016301">
    <property type="term" value="F:kinase activity"/>
    <property type="evidence" value="ECO:0007669"/>
    <property type="project" value="UniProtKB-KW"/>
</dbReference>
<sequence length="319" mass="36603">MHLSKIDVQLFDLYRNQDQFWQAKLKGILSKEHLPPAPLTRFSHGSTIVYSYNKEYAIKLYPSFCKEQALRERAVLEVLSSFIECIEVPQIHSFGEYEGWKYVIMTQLNGELLADIWEGLNDKEKLTLSMDLGKVIAHIHSVPTAGLYEIDIGWKDFMLSRIKVAYDHHQRSGRKSELLEKVLAYMDPDMIEFTPVPVLLTGEYTPYNLLMNKIDGKWKLTGVIDFADCFLGDGDYDLLGPVLFMFCGDGRLVRPFLISYGKPENRLTNDFQQKLMMYALLHPYSDLNFYLSKNSSGANAKNFDELAAALFPLGRTVQN</sequence>
<gene>
    <name evidence="2" type="ORF">EV146_11955</name>
</gene>
<dbReference type="InterPro" id="IPR011009">
    <property type="entry name" value="Kinase-like_dom_sf"/>
</dbReference>
<keyword evidence="2" id="KW-0808">Transferase</keyword>
<name>A0A4R2B058_9BACI</name>
<organism evidence="2 3">
    <name type="scientific">Mesobacillus foraminis</name>
    <dbReference type="NCBI Taxonomy" id="279826"/>
    <lineage>
        <taxon>Bacteria</taxon>
        <taxon>Bacillati</taxon>
        <taxon>Bacillota</taxon>
        <taxon>Bacilli</taxon>
        <taxon>Bacillales</taxon>
        <taxon>Bacillaceae</taxon>
        <taxon>Mesobacillus</taxon>
    </lineage>
</organism>
<dbReference type="SUPFAM" id="SSF56112">
    <property type="entry name" value="Protein kinase-like (PK-like)"/>
    <property type="match status" value="1"/>
</dbReference>
<dbReference type="AlphaFoldDB" id="A0A4R2B058"/>
<dbReference type="Pfam" id="PF01636">
    <property type="entry name" value="APH"/>
    <property type="match status" value="1"/>
</dbReference>
<dbReference type="PIRSF" id="PIRSF000707">
    <property type="entry name" value="Hygromycin-B_kinase"/>
    <property type="match status" value="1"/>
</dbReference>
<comment type="caution">
    <text evidence="2">The sequence shown here is derived from an EMBL/GenBank/DDBJ whole genome shotgun (WGS) entry which is preliminary data.</text>
</comment>
<evidence type="ECO:0000259" key="1">
    <source>
        <dbReference type="Pfam" id="PF01636"/>
    </source>
</evidence>
<dbReference type="RefSeq" id="WP_132011398.1">
    <property type="nucleotide sequence ID" value="NZ_JABUHM010000020.1"/>
</dbReference>
<dbReference type="InterPro" id="IPR051678">
    <property type="entry name" value="AGP_Transferase"/>
</dbReference>
<proteinExistence type="predicted"/>
<evidence type="ECO:0000313" key="2">
    <source>
        <dbReference type="EMBL" id="TCN18854.1"/>
    </source>
</evidence>
<dbReference type="PANTHER" id="PTHR21310:SF15">
    <property type="entry name" value="AMINOGLYCOSIDE PHOSPHOTRANSFERASE DOMAIN-CONTAINING PROTEIN"/>
    <property type="match status" value="1"/>
</dbReference>
<dbReference type="CDD" id="cd05120">
    <property type="entry name" value="APH_ChoK_like"/>
    <property type="match status" value="1"/>
</dbReference>
<dbReference type="InterPro" id="IPR002575">
    <property type="entry name" value="Aminoglycoside_PTrfase"/>
</dbReference>
<keyword evidence="3" id="KW-1185">Reference proteome</keyword>
<dbReference type="Proteomes" id="UP000295689">
    <property type="component" value="Unassembled WGS sequence"/>
</dbReference>
<protein>
    <submittedName>
        <fullName evidence="2">Hygromycin-B 7''-O-kinase</fullName>
    </submittedName>
</protein>
<evidence type="ECO:0000313" key="3">
    <source>
        <dbReference type="Proteomes" id="UP000295689"/>
    </source>
</evidence>
<keyword evidence="2" id="KW-0418">Kinase</keyword>
<accession>A0A4R2B058</accession>
<dbReference type="PANTHER" id="PTHR21310">
    <property type="entry name" value="AMINOGLYCOSIDE PHOSPHOTRANSFERASE-RELATED-RELATED"/>
    <property type="match status" value="1"/>
</dbReference>